<protein>
    <submittedName>
        <fullName evidence="1">Uncharacterized protein</fullName>
    </submittedName>
</protein>
<dbReference type="EMBL" id="LXQA010572316">
    <property type="protein sequence ID" value="MCI59938.1"/>
    <property type="molecule type" value="Genomic_DNA"/>
</dbReference>
<proteinExistence type="predicted"/>
<organism evidence="1 2">
    <name type="scientific">Trifolium medium</name>
    <dbReference type="NCBI Taxonomy" id="97028"/>
    <lineage>
        <taxon>Eukaryota</taxon>
        <taxon>Viridiplantae</taxon>
        <taxon>Streptophyta</taxon>
        <taxon>Embryophyta</taxon>
        <taxon>Tracheophyta</taxon>
        <taxon>Spermatophyta</taxon>
        <taxon>Magnoliopsida</taxon>
        <taxon>eudicotyledons</taxon>
        <taxon>Gunneridae</taxon>
        <taxon>Pentapetalae</taxon>
        <taxon>rosids</taxon>
        <taxon>fabids</taxon>
        <taxon>Fabales</taxon>
        <taxon>Fabaceae</taxon>
        <taxon>Papilionoideae</taxon>
        <taxon>50 kb inversion clade</taxon>
        <taxon>NPAAA clade</taxon>
        <taxon>Hologalegina</taxon>
        <taxon>IRL clade</taxon>
        <taxon>Trifolieae</taxon>
        <taxon>Trifolium</taxon>
    </lineage>
</organism>
<keyword evidence="2" id="KW-1185">Reference proteome</keyword>
<dbReference type="AlphaFoldDB" id="A0A392TG08"/>
<evidence type="ECO:0000313" key="1">
    <source>
        <dbReference type="EMBL" id="MCI59938.1"/>
    </source>
</evidence>
<reference evidence="1 2" key="1">
    <citation type="journal article" date="2018" name="Front. Plant Sci.">
        <title>Red Clover (Trifolium pratense) and Zigzag Clover (T. medium) - A Picture of Genomic Similarities and Differences.</title>
        <authorList>
            <person name="Dluhosova J."/>
            <person name="Istvanek J."/>
            <person name="Nedelnik J."/>
            <person name="Repkova J."/>
        </authorList>
    </citation>
    <scope>NUCLEOTIDE SEQUENCE [LARGE SCALE GENOMIC DNA]</scope>
    <source>
        <strain evidence="2">cv. 10/8</strain>
        <tissue evidence="1">Leaf</tissue>
    </source>
</reference>
<dbReference type="Proteomes" id="UP000265520">
    <property type="component" value="Unassembled WGS sequence"/>
</dbReference>
<feature type="non-terminal residue" evidence="1">
    <location>
        <position position="49"/>
    </location>
</feature>
<sequence>MGNGTLQIVYCYTWRGMGEVTPGGIALFPSIVSSSSRKPLFHSDSYLAT</sequence>
<evidence type="ECO:0000313" key="2">
    <source>
        <dbReference type="Proteomes" id="UP000265520"/>
    </source>
</evidence>
<accession>A0A392TG08</accession>
<name>A0A392TG08_9FABA</name>
<comment type="caution">
    <text evidence="1">The sequence shown here is derived from an EMBL/GenBank/DDBJ whole genome shotgun (WGS) entry which is preliminary data.</text>
</comment>